<evidence type="ECO:0000256" key="3">
    <source>
        <dbReference type="ARBA" id="ARBA00022801"/>
    </source>
</evidence>
<evidence type="ECO:0000256" key="1">
    <source>
        <dbReference type="ARBA" id="ARBA00010541"/>
    </source>
</evidence>
<organism evidence="6 7">
    <name type="scientific">Raphanus sativus</name>
    <name type="common">Radish</name>
    <name type="synonym">Raphanus raphanistrum var. sativus</name>
    <dbReference type="NCBI Taxonomy" id="3726"/>
    <lineage>
        <taxon>Eukaryota</taxon>
        <taxon>Viridiplantae</taxon>
        <taxon>Streptophyta</taxon>
        <taxon>Embryophyta</taxon>
        <taxon>Tracheophyta</taxon>
        <taxon>Spermatophyta</taxon>
        <taxon>Magnoliopsida</taxon>
        <taxon>eudicotyledons</taxon>
        <taxon>Gunneridae</taxon>
        <taxon>Pentapetalae</taxon>
        <taxon>rosids</taxon>
        <taxon>malvids</taxon>
        <taxon>Brassicales</taxon>
        <taxon>Brassicaceae</taxon>
        <taxon>Brassiceae</taxon>
        <taxon>Raphanus</taxon>
    </lineage>
</organism>
<dbReference type="Proteomes" id="UP000504610">
    <property type="component" value="Chromosome 8"/>
</dbReference>
<dbReference type="Gene3D" id="3.20.190.20">
    <property type="match status" value="1"/>
</dbReference>
<protein>
    <submittedName>
        <fullName evidence="7">Protease Do-like 11, mitochondrial</fullName>
    </submittedName>
</protein>
<dbReference type="Gene3D" id="2.30.42.10">
    <property type="match status" value="1"/>
</dbReference>
<evidence type="ECO:0000259" key="5">
    <source>
        <dbReference type="Pfam" id="PF17815"/>
    </source>
</evidence>
<dbReference type="KEGG" id="rsz:108821650"/>
<dbReference type="GeneID" id="108821650"/>
<keyword evidence="2" id="KW-0645">Protease</keyword>
<dbReference type="Pfam" id="PF17815">
    <property type="entry name" value="PDZ_3"/>
    <property type="match status" value="1"/>
</dbReference>
<keyword evidence="4" id="KW-0720">Serine protease</keyword>
<dbReference type="InterPro" id="IPR036034">
    <property type="entry name" value="PDZ_sf"/>
</dbReference>
<keyword evidence="3" id="KW-0378">Hydrolase</keyword>
<dbReference type="PANTHER" id="PTHR45980">
    <property type="match status" value="1"/>
</dbReference>
<proteinExistence type="inferred from homology"/>
<dbReference type="SUPFAM" id="SSF50156">
    <property type="entry name" value="PDZ domain-like"/>
    <property type="match status" value="1"/>
</dbReference>
<dbReference type="PRINTS" id="PR00834">
    <property type="entry name" value="PROTEASES2C"/>
</dbReference>
<dbReference type="InterPro" id="IPR001940">
    <property type="entry name" value="Peptidase_S1C"/>
</dbReference>
<dbReference type="OrthoDB" id="1080560at2759"/>
<name>A0A6J0KRD5_RAPSA</name>
<dbReference type="GO" id="GO:0004252">
    <property type="term" value="F:serine-type endopeptidase activity"/>
    <property type="evidence" value="ECO:0007669"/>
    <property type="project" value="InterPro"/>
</dbReference>
<dbReference type="Pfam" id="PF13365">
    <property type="entry name" value="Trypsin_2"/>
    <property type="match status" value="1"/>
</dbReference>
<dbReference type="SUPFAM" id="SSF50494">
    <property type="entry name" value="Trypsin-like serine proteases"/>
    <property type="match status" value="1"/>
</dbReference>
<dbReference type="Gene3D" id="2.40.10.10">
    <property type="entry name" value="Trypsin-like serine proteases"/>
    <property type="match status" value="2"/>
</dbReference>
<evidence type="ECO:0000313" key="7">
    <source>
        <dbReference type="RefSeq" id="XP_018450148.1"/>
    </source>
</evidence>
<evidence type="ECO:0000313" key="6">
    <source>
        <dbReference type="Proteomes" id="UP000504610"/>
    </source>
</evidence>
<dbReference type="InterPro" id="IPR046449">
    <property type="entry name" value="DEGP_PDZ_sf"/>
</dbReference>
<keyword evidence="6" id="KW-1185">Reference proteome</keyword>
<dbReference type="InterPro" id="IPR041517">
    <property type="entry name" value="DEGP_PDZ"/>
</dbReference>
<sequence>MLVRNLRALVPRGFFSSHHSCDVRINPVTVAGRVFSNLSAILNVGNNDRSTVEEKQNRRMKPKETCPVGSLKNSVVKIFFVSRDYSRTRPWETRAKRRTGTGFAISGKRILTNAHVVEILNEHTSVHVQKRGSTIEYKAKVQKIAHECDLAILEIDSQEFWKGMKPLELGGIPPLKKAVFVLGYATGNRIRITKGLVASFETEKYLHSDTELVRIQIDATIKNGNSGGPVILENKVVGVAFEGSQIQSSLIPTPIVKHFITGDEESDQQSVFCSLGLSYQSIKNAQIRNHFKMSSTMTGILINKINLWSGAYGVLKKNDIILAIDGVPVADDATVPFWENERISFNYLILIKKPGETSLIKVLRRGKEHEYSINLKPVKPHVRVQQYYKRPSYYIFGGFVFVPKSDISKCEQHVFISEILADDINQGYESFKDLQVEKVNKVKVKNLRHLSELIEENRKQYLSMDLEDDKVLVLNYESAKKADPIILKRHNITSAISKDLTGPSN</sequence>
<dbReference type="AlphaFoldDB" id="A0A6J0KRD5"/>
<dbReference type="InterPro" id="IPR009003">
    <property type="entry name" value="Peptidase_S1_PA"/>
</dbReference>
<dbReference type="InterPro" id="IPR043504">
    <property type="entry name" value="Peptidase_S1_PA_chymotrypsin"/>
</dbReference>
<reference evidence="7" key="2">
    <citation type="submission" date="2025-08" db="UniProtKB">
        <authorList>
            <consortium name="RefSeq"/>
        </authorList>
    </citation>
    <scope>IDENTIFICATION</scope>
    <source>
        <tissue evidence="7">Leaf</tissue>
    </source>
</reference>
<gene>
    <name evidence="7" type="primary">LOC108821650</name>
</gene>
<evidence type="ECO:0000256" key="4">
    <source>
        <dbReference type="ARBA" id="ARBA00022825"/>
    </source>
</evidence>
<accession>A0A6J0KRD5</accession>
<evidence type="ECO:0000256" key="2">
    <source>
        <dbReference type="ARBA" id="ARBA00022670"/>
    </source>
</evidence>
<reference evidence="6" key="1">
    <citation type="journal article" date="2019" name="Database">
        <title>The radish genome database (RadishGD): an integrated information resource for radish genomics.</title>
        <authorList>
            <person name="Yu H.J."/>
            <person name="Baek S."/>
            <person name="Lee Y.J."/>
            <person name="Cho A."/>
            <person name="Mun J.H."/>
        </authorList>
    </citation>
    <scope>NUCLEOTIDE SEQUENCE [LARGE SCALE GENOMIC DNA]</scope>
    <source>
        <strain evidence="6">cv. WK10039</strain>
    </source>
</reference>
<feature type="domain" description="Protease Do-like PDZ" evidence="5">
    <location>
        <begin position="409"/>
        <end position="499"/>
    </location>
</feature>
<dbReference type="RefSeq" id="XP_018450148.1">
    <property type="nucleotide sequence ID" value="XM_018594646.1"/>
</dbReference>
<comment type="similarity">
    <text evidence="1">Belongs to the peptidase S1C family.</text>
</comment>
<dbReference type="GO" id="GO:0006508">
    <property type="term" value="P:proteolysis"/>
    <property type="evidence" value="ECO:0007669"/>
    <property type="project" value="UniProtKB-KW"/>
</dbReference>
<dbReference type="PANTHER" id="PTHR45980:SF7">
    <property type="entry name" value="PROTEASE DO-LIKE 11, MITOCHONDRIAL-RELATED"/>
    <property type="match status" value="1"/>
</dbReference>